<dbReference type="InterPro" id="IPR002711">
    <property type="entry name" value="HNH"/>
</dbReference>
<dbReference type="InterPro" id="IPR003615">
    <property type="entry name" value="HNH_nuc"/>
</dbReference>
<reference evidence="7 8" key="1">
    <citation type="submission" date="2019-09" db="EMBL/GenBank/DDBJ databases">
        <title>Emergence of a chromosome-mediated tetracycline resistance gene in Proteus strain.</title>
        <authorList>
            <person name="He D."/>
            <person name="Wang L."/>
        </authorList>
    </citation>
    <scope>NUCLEOTIDE SEQUENCE [LARGE SCALE GENOMIC DNA]</scope>
    <source>
        <strain evidence="7 8">T60</strain>
    </source>
</reference>
<keyword evidence="7" id="KW-0255">Endonuclease</keyword>
<dbReference type="GO" id="GO:0008270">
    <property type="term" value="F:zinc ion binding"/>
    <property type="evidence" value="ECO:0007669"/>
    <property type="project" value="InterPro"/>
</dbReference>
<sequence>MPWQPLKRCSYQGCNKRVKSGRCDEHKREARRQQDSKRGSRRERGYTPTWDKYRLHYLKLNPLCVHCLKNGVYTPATIVDHIIPIDGGNDVLFWPDWNHQSLCHGCHNTKTFKHDPLTKQKRKNGDYREQEDQATHRNDWIYEHNRNE</sequence>
<evidence type="ECO:0000256" key="3">
    <source>
        <dbReference type="ARBA" id="ARBA00038412"/>
    </source>
</evidence>
<feature type="domain" description="HNH nuclease" evidence="6">
    <location>
        <begin position="49"/>
        <end position="108"/>
    </location>
</feature>
<dbReference type="EMBL" id="CP043925">
    <property type="protein sequence ID" value="QHN11739.1"/>
    <property type="molecule type" value="Genomic_DNA"/>
</dbReference>
<accession>A0A6I7D780</accession>
<dbReference type="PANTHER" id="PTHR41286:SF1">
    <property type="entry name" value="HNH NUCLEASE YAJD-RELATED"/>
    <property type="match status" value="1"/>
</dbReference>
<name>A0A6I7D780_9GAMM</name>
<protein>
    <recommendedName>
        <fullName evidence="4">Putative HNH nuclease YajD</fullName>
    </recommendedName>
</protein>
<evidence type="ECO:0000256" key="5">
    <source>
        <dbReference type="SAM" id="MobiDB-lite"/>
    </source>
</evidence>
<gene>
    <name evidence="7" type="ORF">F1325_15315</name>
</gene>
<feature type="region of interest" description="Disordered" evidence="5">
    <location>
        <begin position="25"/>
        <end position="45"/>
    </location>
</feature>
<evidence type="ECO:0000256" key="2">
    <source>
        <dbReference type="ARBA" id="ARBA00022801"/>
    </source>
</evidence>
<evidence type="ECO:0000256" key="4">
    <source>
        <dbReference type="ARBA" id="ARBA00040194"/>
    </source>
</evidence>
<dbReference type="KEGG" id="pcol:F1325_15315"/>
<evidence type="ECO:0000259" key="6">
    <source>
        <dbReference type="SMART" id="SM00507"/>
    </source>
</evidence>
<organism evidence="7 8">
    <name type="scientific">Proteus columbae</name>
    <dbReference type="NCBI Taxonomy" id="1987580"/>
    <lineage>
        <taxon>Bacteria</taxon>
        <taxon>Pseudomonadati</taxon>
        <taxon>Pseudomonadota</taxon>
        <taxon>Gammaproteobacteria</taxon>
        <taxon>Enterobacterales</taxon>
        <taxon>Morganellaceae</taxon>
        <taxon>Proteus</taxon>
    </lineage>
</organism>
<dbReference type="Pfam" id="PF01844">
    <property type="entry name" value="HNH"/>
    <property type="match status" value="1"/>
</dbReference>
<dbReference type="Proteomes" id="UP000464700">
    <property type="component" value="Chromosome"/>
</dbReference>
<proteinExistence type="inferred from homology"/>
<feature type="region of interest" description="Disordered" evidence="5">
    <location>
        <begin position="116"/>
        <end position="148"/>
    </location>
</feature>
<keyword evidence="1" id="KW-0540">Nuclease</keyword>
<dbReference type="GO" id="GO:0004519">
    <property type="term" value="F:endonuclease activity"/>
    <property type="evidence" value="ECO:0007669"/>
    <property type="project" value="UniProtKB-KW"/>
</dbReference>
<evidence type="ECO:0000313" key="8">
    <source>
        <dbReference type="Proteomes" id="UP000464700"/>
    </source>
</evidence>
<dbReference type="CDD" id="cd00085">
    <property type="entry name" value="HNHc"/>
    <property type="match status" value="1"/>
</dbReference>
<keyword evidence="8" id="KW-1185">Reference proteome</keyword>
<dbReference type="AlphaFoldDB" id="A0A6I7D780"/>
<dbReference type="SMART" id="SM00507">
    <property type="entry name" value="HNHc"/>
    <property type="match status" value="1"/>
</dbReference>
<keyword evidence="2" id="KW-0378">Hydrolase</keyword>
<evidence type="ECO:0000313" key="7">
    <source>
        <dbReference type="EMBL" id="QHN11739.1"/>
    </source>
</evidence>
<dbReference type="GO" id="GO:0005829">
    <property type="term" value="C:cytosol"/>
    <property type="evidence" value="ECO:0007669"/>
    <property type="project" value="TreeGrafter"/>
</dbReference>
<dbReference type="RefSeq" id="WP_160230663.1">
    <property type="nucleotide sequence ID" value="NZ_CP043925.1"/>
</dbReference>
<dbReference type="PANTHER" id="PTHR41286">
    <property type="entry name" value="HNH NUCLEASE YAJD-RELATED"/>
    <property type="match status" value="1"/>
</dbReference>
<dbReference type="GO" id="GO:0016787">
    <property type="term" value="F:hydrolase activity"/>
    <property type="evidence" value="ECO:0007669"/>
    <property type="project" value="UniProtKB-KW"/>
</dbReference>
<evidence type="ECO:0000256" key="1">
    <source>
        <dbReference type="ARBA" id="ARBA00022722"/>
    </source>
</evidence>
<comment type="similarity">
    <text evidence="3">Belongs to the HNH nuclease family.</text>
</comment>
<dbReference type="GO" id="GO:0003676">
    <property type="term" value="F:nucleic acid binding"/>
    <property type="evidence" value="ECO:0007669"/>
    <property type="project" value="InterPro"/>
</dbReference>